<evidence type="ECO:0000313" key="2">
    <source>
        <dbReference type="EMBL" id="QDV75821.1"/>
    </source>
</evidence>
<reference evidence="2 3" key="1">
    <citation type="submission" date="2019-02" db="EMBL/GenBank/DDBJ databases">
        <title>Deep-cultivation of Planctomycetes and their phenomic and genomic characterization uncovers novel biology.</title>
        <authorList>
            <person name="Wiegand S."/>
            <person name="Jogler M."/>
            <person name="Boedeker C."/>
            <person name="Pinto D."/>
            <person name="Vollmers J."/>
            <person name="Rivas-Marin E."/>
            <person name="Kohn T."/>
            <person name="Peeters S.H."/>
            <person name="Heuer A."/>
            <person name="Rast P."/>
            <person name="Oberbeckmann S."/>
            <person name="Bunk B."/>
            <person name="Jeske O."/>
            <person name="Meyerdierks A."/>
            <person name="Storesund J.E."/>
            <person name="Kallscheuer N."/>
            <person name="Luecker S."/>
            <person name="Lage O.M."/>
            <person name="Pohl T."/>
            <person name="Merkel B.J."/>
            <person name="Hornburger P."/>
            <person name="Mueller R.-W."/>
            <person name="Bruemmer F."/>
            <person name="Labrenz M."/>
            <person name="Spormann A.M."/>
            <person name="Op den Camp H."/>
            <person name="Overmann J."/>
            <person name="Amann R."/>
            <person name="Jetten M.S.M."/>
            <person name="Mascher T."/>
            <person name="Medema M.H."/>
            <person name="Devos D.P."/>
            <person name="Kaster A.-K."/>
            <person name="Ovreas L."/>
            <person name="Rohde M."/>
            <person name="Galperin M.Y."/>
            <person name="Jogler C."/>
        </authorList>
    </citation>
    <scope>NUCLEOTIDE SEQUENCE [LARGE SCALE GENOMIC DNA]</scope>
    <source>
        <strain evidence="2 3">Spa11</strain>
    </source>
</reference>
<evidence type="ECO:0000256" key="1">
    <source>
        <dbReference type="SAM" id="SignalP"/>
    </source>
</evidence>
<proteinExistence type="predicted"/>
<sequence length="278" mass="28822" precursor="true">MSRLLMGVAMAIACVASDASAGLQSAMATALSGLRASDTTTDLTPASPRLPYFWDLGPVPDGTLFVDPISSTHGAAAYADGPQLTYDPSTGAASLFAPPMLSPADEFGIRSYHSPRSVTLLFGESRVASPELPRLTSFERRLLSGVSEEASFGANDYGPAGFELAMGGTHAVADVLAISTFGGFRLDFPRLLEPGLDAATFAVPMPPTPQPGGLIVMSINAPLPAVGAVVEYGYSLGSLGAYFGGQSVLAKAILIPEPTTAAIGFWAVIFVGMMRRRC</sequence>
<organism evidence="2 3">
    <name type="scientific">Botrimarina mediterranea</name>
    <dbReference type="NCBI Taxonomy" id="2528022"/>
    <lineage>
        <taxon>Bacteria</taxon>
        <taxon>Pseudomonadati</taxon>
        <taxon>Planctomycetota</taxon>
        <taxon>Planctomycetia</taxon>
        <taxon>Pirellulales</taxon>
        <taxon>Lacipirellulaceae</taxon>
        <taxon>Botrimarina</taxon>
    </lineage>
</organism>
<dbReference type="RefSeq" id="WP_145115840.1">
    <property type="nucleotide sequence ID" value="NZ_CP036349.1"/>
</dbReference>
<keyword evidence="3" id="KW-1185">Reference proteome</keyword>
<evidence type="ECO:0008006" key="4">
    <source>
        <dbReference type="Google" id="ProtNLM"/>
    </source>
</evidence>
<feature type="signal peptide" evidence="1">
    <location>
        <begin position="1"/>
        <end position="21"/>
    </location>
</feature>
<dbReference type="EMBL" id="CP036349">
    <property type="protein sequence ID" value="QDV75821.1"/>
    <property type="molecule type" value="Genomic_DNA"/>
</dbReference>
<accession>A0A518KDE9</accession>
<protein>
    <recommendedName>
        <fullName evidence="4">PEP-CTERM protein-sorting domain-containing protein</fullName>
    </recommendedName>
</protein>
<keyword evidence="1" id="KW-0732">Signal</keyword>
<dbReference type="Proteomes" id="UP000316426">
    <property type="component" value="Chromosome"/>
</dbReference>
<dbReference type="AlphaFoldDB" id="A0A518KDE9"/>
<evidence type="ECO:0000313" key="3">
    <source>
        <dbReference type="Proteomes" id="UP000316426"/>
    </source>
</evidence>
<name>A0A518KDE9_9BACT</name>
<dbReference type="KEGG" id="bmei:Spa11_40440"/>
<feature type="chain" id="PRO_5022122427" description="PEP-CTERM protein-sorting domain-containing protein" evidence="1">
    <location>
        <begin position="22"/>
        <end position="278"/>
    </location>
</feature>
<gene>
    <name evidence="2" type="ORF">Spa11_40440</name>
</gene>